<evidence type="ECO:0000313" key="3">
    <source>
        <dbReference type="Proteomes" id="UP000767854"/>
    </source>
</evidence>
<reference evidence="2 3" key="1">
    <citation type="submission" date="2021-01" db="EMBL/GenBank/DDBJ databases">
        <title>Genomic Encyclopedia of Type Strains, Phase IV (KMG-IV): sequencing the most valuable type-strain genomes for metagenomic binning, comparative biology and taxonomic classification.</title>
        <authorList>
            <person name="Goeker M."/>
        </authorList>
    </citation>
    <scope>NUCLEOTIDE SEQUENCE [LARGE SCALE GENOMIC DNA]</scope>
    <source>
        <strain evidence="2 3">DSM 24436</strain>
    </source>
</reference>
<dbReference type="PANTHER" id="PTHR33434">
    <property type="entry name" value="DEGV DOMAIN-CONTAINING PROTEIN DR_1986-RELATED"/>
    <property type="match status" value="1"/>
</dbReference>
<dbReference type="SUPFAM" id="SSF101473">
    <property type="entry name" value="DhaL-like"/>
    <property type="match status" value="1"/>
</dbReference>
<accession>A0ABS2MT49</accession>
<dbReference type="RefSeq" id="WP_204664993.1">
    <property type="nucleotide sequence ID" value="NZ_JAFBDT010000021.1"/>
</dbReference>
<keyword evidence="3" id="KW-1185">Reference proteome</keyword>
<protein>
    <submittedName>
        <fullName evidence="2">Dihydroxyacetone kinase-like predicted kinase</fullName>
    </submittedName>
</protein>
<organism evidence="2 3">
    <name type="scientific">Fusibacter tunisiensis</name>
    <dbReference type="NCBI Taxonomy" id="1008308"/>
    <lineage>
        <taxon>Bacteria</taxon>
        <taxon>Bacillati</taxon>
        <taxon>Bacillota</taxon>
        <taxon>Clostridia</taxon>
        <taxon>Eubacteriales</taxon>
        <taxon>Eubacteriales Family XII. Incertae Sedis</taxon>
        <taxon>Fusibacter</taxon>
    </lineage>
</organism>
<dbReference type="Proteomes" id="UP000767854">
    <property type="component" value="Unassembled WGS sequence"/>
</dbReference>
<dbReference type="InterPro" id="IPR036117">
    <property type="entry name" value="DhaL_dom_sf"/>
</dbReference>
<dbReference type="PANTHER" id="PTHR33434:SF2">
    <property type="entry name" value="FATTY ACID-BINDING PROTEIN TM_1468"/>
    <property type="match status" value="1"/>
</dbReference>
<sequence length="221" mass="24291">MKKATINGKDFYDYLRFGAEEVYSGKDDLNRINVFPVKDGDTGTNLALTINSIVDETEISEDFNVVIQSMSDAAFESARGNSGIIFASFLNGFSSACGQLRTVSMEDFSNGATLAVQEAYAAVASPVEGTMLTVIREWADYIRDNHSKHHYFSDLLEAAYTRAKIALEETPEKLEVLKRSKVVDSGAKGFVLFLSGINRLLSEIKTAAFSDKTVSENPRVD</sequence>
<dbReference type="Pfam" id="PF02734">
    <property type="entry name" value="Dak2"/>
    <property type="match status" value="1"/>
</dbReference>
<dbReference type="PROSITE" id="PS51480">
    <property type="entry name" value="DHAL"/>
    <property type="match status" value="1"/>
</dbReference>
<evidence type="ECO:0000259" key="1">
    <source>
        <dbReference type="PROSITE" id="PS51480"/>
    </source>
</evidence>
<dbReference type="Gene3D" id="1.25.40.340">
    <property type="match status" value="1"/>
</dbReference>
<comment type="caution">
    <text evidence="2">The sequence shown here is derived from an EMBL/GenBank/DDBJ whole genome shotgun (WGS) entry which is preliminary data.</text>
</comment>
<gene>
    <name evidence="2" type="ORF">JOC49_002124</name>
</gene>
<evidence type="ECO:0000313" key="2">
    <source>
        <dbReference type="EMBL" id="MBM7562563.1"/>
    </source>
</evidence>
<proteinExistence type="predicted"/>
<dbReference type="SMART" id="SM01120">
    <property type="entry name" value="Dak2"/>
    <property type="match status" value="1"/>
</dbReference>
<dbReference type="InterPro" id="IPR050270">
    <property type="entry name" value="DegV_domain_contain"/>
</dbReference>
<dbReference type="InterPro" id="IPR004007">
    <property type="entry name" value="DhaL_dom"/>
</dbReference>
<name>A0ABS2MT49_9FIRM</name>
<feature type="domain" description="DhaL" evidence="1">
    <location>
        <begin position="9"/>
        <end position="199"/>
    </location>
</feature>
<dbReference type="EMBL" id="JAFBDT010000021">
    <property type="protein sequence ID" value="MBM7562563.1"/>
    <property type="molecule type" value="Genomic_DNA"/>
</dbReference>